<comment type="caution">
    <text evidence="2">The sequence shown here is derived from an EMBL/GenBank/DDBJ whole genome shotgun (WGS) entry which is preliminary data.</text>
</comment>
<dbReference type="Gene3D" id="2.30.110.10">
    <property type="entry name" value="Electron Transport, Fmn-binding Protein, Chain A"/>
    <property type="match status" value="1"/>
</dbReference>
<keyword evidence="3" id="KW-1185">Reference proteome</keyword>
<dbReference type="InterPro" id="IPR012349">
    <property type="entry name" value="Split_barrel_FMN-bd"/>
</dbReference>
<reference evidence="2" key="1">
    <citation type="submission" date="2021-01" db="EMBL/GenBank/DDBJ databases">
        <title>Whole genome shotgun sequence of Demequina activiva NBRC 110675.</title>
        <authorList>
            <person name="Komaki H."/>
            <person name="Tamura T."/>
        </authorList>
    </citation>
    <scope>NUCLEOTIDE SEQUENCE</scope>
    <source>
        <strain evidence="2">NBRC 110675</strain>
    </source>
</reference>
<dbReference type="Proteomes" id="UP000652354">
    <property type="component" value="Unassembled WGS sequence"/>
</dbReference>
<evidence type="ECO:0000313" key="3">
    <source>
        <dbReference type="Proteomes" id="UP000652354"/>
    </source>
</evidence>
<dbReference type="EMBL" id="BONR01000002">
    <property type="protein sequence ID" value="GIG54431.1"/>
    <property type="molecule type" value="Genomic_DNA"/>
</dbReference>
<organism evidence="2 3">
    <name type="scientific">Demequina activiva</name>
    <dbReference type="NCBI Taxonomy" id="1582364"/>
    <lineage>
        <taxon>Bacteria</taxon>
        <taxon>Bacillati</taxon>
        <taxon>Actinomycetota</taxon>
        <taxon>Actinomycetes</taxon>
        <taxon>Micrococcales</taxon>
        <taxon>Demequinaceae</taxon>
        <taxon>Demequina</taxon>
    </lineage>
</organism>
<dbReference type="SUPFAM" id="SSF50475">
    <property type="entry name" value="FMN-binding split barrel"/>
    <property type="match status" value="1"/>
</dbReference>
<protein>
    <submittedName>
        <fullName evidence="2">Pyridoxamine 5'-phosphate oxidase</fullName>
    </submittedName>
</protein>
<dbReference type="Pfam" id="PF01243">
    <property type="entry name" value="PNPOx_N"/>
    <property type="match status" value="1"/>
</dbReference>
<name>A0A919UJJ4_9MICO</name>
<feature type="domain" description="Pyridoxamine 5'-phosphate oxidase N-terminal" evidence="1">
    <location>
        <begin position="13"/>
        <end position="130"/>
    </location>
</feature>
<evidence type="ECO:0000259" key="1">
    <source>
        <dbReference type="Pfam" id="PF01243"/>
    </source>
</evidence>
<dbReference type="InterPro" id="IPR011576">
    <property type="entry name" value="Pyridox_Oxase_N"/>
</dbReference>
<accession>A0A919UJJ4</accession>
<dbReference type="AlphaFoldDB" id="A0A919UJJ4"/>
<evidence type="ECO:0000313" key="2">
    <source>
        <dbReference type="EMBL" id="GIG54431.1"/>
    </source>
</evidence>
<dbReference type="PANTHER" id="PTHR39336:SF1">
    <property type="entry name" value="PYRIDOXAMINE PHOSPHATE OXIDASE FAMILY PROTEIN (AFU_ORTHOLOGUE AFUA_6G11440)"/>
    <property type="match status" value="1"/>
</dbReference>
<sequence>MATEHESLDGFIGDFIRRQPMFFVATAAADGLVNVSPKGGAGTLVVLDDHRVAYLDLTGSGSETIAHVRALNRITLMWCAFDGPPMIARIHGTAEVITRDSEQWSTMAAPFPDTPGARAIVVVSAQRISDSCGMSVPEMTYEGDREHLTRWARGKGEDGLRDYWNRKNATSLDGLPALAPHERV</sequence>
<proteinExistence type="predicted"/>
<dbReference type="RefSeq" id="WP_203654290.1">
    <property type="nucleotide sequence ID" value="NZ_BONR01000002.1"/>
</dbReference>
<gene>
    <name evidence="2" type="ORF">Dac01nite_11830</name>
</gene>
<dbReference type="PANTHER" id="PTHR39336">
    <property type="entry name" value="PYRIDOXAMINE PHOSPHATE OXIDASE FAMILY PROTEIN (AFU_ORTHOLOGUE AFUA_6G11440)"/>
    <property type="match status" value="1"/>
</dbReference>